<sequence>MPMKILVRKFANIVRHRHQAKVAPTASSANNQVIFTTSHPQPTAPTTTQPTTSLLLRYPTSTSPSSRMPRLSLTFFTGLVALQSAAGASLRSSNGAAAADGRRLQEGLCNSIGCPGGYTPIPNAWEVECGDSCDVATCCEAFCSYHACPDSYIPIEDAGTTRCDNDNCTTEQCCVSGNTGEGQPPVGVVYCNSIGCPGGYTPIPNAWEVECSGDSCEVSQCCEAYCSYYACPDSYIPIEDAGTTRCTNDDCTSEQCCVSGNTGEGQPPVGVVYCNSIGCPGGYTPIPNAWEVECSGDCDVGQCCEAYCSYHACPDNYIPIEDAGTTRCTNDDCTTEECCVFH</sequence>
<evidence type="ECO:0000313" key="2">
    <source>
        <dbReference type="Proteomes" id="UP000002630"/>
    </source>
</evidence>
<organism evidence="1 2">
    <name type="scientific">Ectocarpus siliculosus</name>
    <name type="common">Brown alga</name>
    <name type="synonym">Conferva siliculosa</name>
    <dbReference type="NCBI Taxonomy" id="2880"/>
    <lineage>
        <taxon>Eukaryota</taxon>
        <taxon>Sar</taxon>
        <taxon>Stramenopiles</taxon>
        <taxon>Ochrophyta</taxon>
        <taxon>PX clade</taxon>
        <taxon>Phaeophyceae</taxon>
        <taxon>Ectocarpales</taxon>
        <taxon>Ectocarpaceae</taxon>
        <taxon>Ectocarpus</taxon>
    </lineage>
</organism>
<protein>
    <submittedName>
        <fullName evidence="1">Uncharacterized protein</fullName>
    </submittedName>
</protein>
<dbReference type="Proteomes" id="UP000002630">
    <property type="component" value="Unassembled WGS sequence"/>
</dbReference>
<name>D7G612_ECTSI</name>
<dbReference type="InParanoid" id="D7G612"/>
<dbReference type="AlphaFoldDB" id="D7G612"/>
<proteinExistence type="predicted"/>
<dbReference type="EMBL" id="FN649760">
    <property type="protein sequence ID" value="CBJ27421.1"/>
    <property type="molecule type" value="Genomic_DNA"/>
</dbReference>
<accession>D7G612</accession>
<evidence type="ECO:0000313" key="1">
    <source>
        <dbReference type="EMBL" id="CBJ27421.1"/>
    </source>
</evidence>
<reference evidence="1 2" key="1">
    <citation type="journal article" date="2010" name="Nature">
        <title>The Ectocarpus genome and the independent evolution of multicellularity in brown algae.</title>
        <authorList>
            <person name="Cock J.M."/>
            <person name="Sterck L."/>
            <person name="Rouze P."/>
            <person name="Scornet D."/>
            <person name="Allen A.E."/>
            <person name="Amoutzias G."/>
            <person name="Anthouard V."/>
            <person name="Artiguenave F."/>
            <person name="Aury J.M."/>
            <person name="Badger J.H."/>
            <person name="Beszteri B."/>
            <person name="Billiau K."/>
            <person name="Bonnet E."/>
            <person name="Bothwell J.H."/>
            <person name="Bowler C."/>
            <person name="Boyen C."/>
            <person name="Brownlee C."/>
            <person name="Carrano C.J."/>
            <person name="Charrier B."/>
            <person name="Cho G.Y."/>
            <person name="Coelho S.M."/>
            <person name="Collen J."/>
            <person name="Corre E."/>
            <person name="Da Silva C."/>
            <person name="Delage L."/>
            <person name="Delaroque N."/>
            <person name="Dittami S.M."/>
            <person name="Doulbeau S."/>
            <person name="Elias M."/>
            <person name="Farnham G."/>
            <person name="Gachon C.M."/>
            <person name="Gschloessl B."/>
            <person name="Heesch S."/>
            <person name="Jabbari K."/>
            <person name="Jubin C."/>
            <person name="Kawai H."/>
            <person name="Kimura K."/>
            <person name="Kloareg B."/>
            <person name="Kupper F.C."/>
            <person name="Lang D."/>
            <person name="Le Bail A."/>
            <person name="Leblanc C."/>
            <person name="Lerouge P."/>
            <person name="Lohr M."/>
            <person name="Lopez P.J."/>
            <person name="Martens C."/>
            <person name="Maumus F."/>
            <person name="Michel G."/>
            <person name="Miranda-Saavedra D."/>
            <person name="Morales J."/>
            <person name="Moreau H."/>
            <person name="Motomura T."/>
            <person name="Nagasato C."/>
            <person name="Napoli C.A."/>
            <person name="Nelson D.R."/>
            <person name="Nyvall-Collen P."/>
            <person name="Peters A.F."/>
            <person name="Pommier C."/>
            <person name="Potin P."/>
            <person name="Poulain J."/>
            <person name="Quesneville H."/>
            <person name="Read B."/>
            <person name="Rensing S.A."/>
            <person name="Ritter A."/>
            <person name="Rousvoal S."/>
            <person name="Samanta M."/>
            <person name="Samson G."/>
            <person name="Schroeder D.C."/>
            <person name="Segurens B."/>
            <person name="Strittmatter M."/>
            <person name="Tonon T."/>
            <person name="Tregear J.W."/>
            <person name="Valentin K."/>
            <person name="von Dassow P."/>
            <person name="Yamagishi T."/>
            <person name="Van de Peer Y."/>
            <person name="Wincker P."/>
        </authorList>
    </citation>
    <scope>NUCLEOTIDE SEQUENCE [LARGE SCALE GENOMIC DNA]</scope>
    <source>
        <strain evidence="2">Ec32 / CCAP1310/4</strain>
    </source>
</reference>
<keyword evidence="2" id="KW-1185">Reference proteome</keyword>
<gene>
    <name evidence="1" type="ORF">Esi_0071_0016</name>
</gene>